<feature type="compositionally biased region" description="Polar residues" evidence="1">
    <location>
        <begin position="61"/>
        <end position="77"/>
    </location>
</feature>
<dbReference type="Proteomes" id="UP000292702">
    <property type="component" value="Unassembled WGS sequence"/>
</dbReference>
<sequence length="115" mass="12770">MPSAQPSSAISSTSAPIREKHTACDAFHPSPIPSRLRTPQNDPRNRIHRPASAYPRIDTAHATSTPSPRKNELSPSTHFRFLAPDAVEHCQLSVEHRNPALDEPFVLPRLLLPTR</sequence>
<feature type="region of interest" description="Disordered" evidence="1">
    <location>
        <begin position="1"/>
        <end position="77"/>
    </location>
</feature>
<name>A0A4R0RG66_9APHY</name>
<dbReference type="EMBL" id="RWJN01000166">
    <property type="protein sequence ID" value="TCD65723.1"/>
    <property type="molecule type" value="Genomic_DNA"/>
</dbReference>
<evidence type="ECO:0000256" key="1">
    <source>
        <dbReference type="SAM" id="MobiDB-lite"/>
    </source>
</evidence>
<reference evidence="2 3" key="1">
    <citation type="submission" date="2018-11" db="EMBL/GenBank/DDBJ databases">
        <title>Genome assembly of Steccherinum ochraceum LE-BIN_3174, the white-rot fungus of the Steccherinaceae family (The Residual Polyporoid clade, Polyporales, Basidiomycota).</title>
        <authorList>
            <person name="Fedorova T.V."/>
            <person name="Glazunova O.A."/>
            <person name="Landesman E.O."/>
            <person name="Moiseenko K.V."/>
            <person name="Psurtseva N.V."/>
            <person name="Savinova O.S."/>
            <person name="Shakhova N.V."/>
            <person name="Tyazhelova T.V."/>
            <person name="Vasina D.V."/>
        </authorList>
    </citation>
    <scope>NUCLEOTIDE SEQUENCE [LARGE SCALE GENOMIC DNA]</scope>
    <source>
        <strain evidence="2 3">LE-BIN_3174</strain>
    </source>
</reference>
<accession>A0A4R0RG66</accession>
<evidence type="ECO:0000313" key="2">
    <source>
        <dbReference type="EMBL" id="TCD65723.1"/>
    </source>
</evidence>
<dbReference type="AlphaFoldDB" id="A0A4R0RG66"/>
<organism evidence="2 3">
    <name type="scientific">Steccherinum ochraceum</name>
    <dbReference type="NCBI Taxonomy" id="92696"/>
    <lineage>
        <taxon>Eukaryota</taxon>
        <taxon>Fungi</taxon>
        <taxon>Dikarya</taxon>
        <taxon>Basidiomycota</taxon>
        <taxon>Agaricomycotina</taxon>
        <taxon>Agaricomycetes</taxon>
        <taxon>Polyporales</taxon>
        <taxon>Steccherinaceae</taxon>
        <taxon>Steccherinum</taxon>
    </lineage>
</organism>
<evidence type="ECO:0000313" key="3">
    <source>
        <dbReference type="Proteomes" id="UP000292702"/>
    </source>
</evidence>
<gene>
    <name evidence="2" type="ORF">EIP91_002252</name>
</gene>
<feature type="compositionally biased region" description="Low complexity" evidence="1">
    <location>
        <begin position="1"/>
        <end position="16"/>
    </location>
</feature>
<keyword evidence="3" id="KW-1185">Reference proteome</keyword>
<proteinExistence type="predicted"/>
<protein>
    <submittedName>
        <fullName evidence="2">Uncharacterized protein</fullName>
    </submittedName>
</protein>
<comment type="caution">
    <text evidence="2">The sequence shown here is derived from an EMBL/GenBank/DDBJ whole genome shotgun (WGS) entry which is preliminary data.</text>
</comment>